<evidence type="ECO:0008006" key="3">
    <source>
        <dbReference type="Google" id="ProtNLM"/>
    </source>
</evidence>
<dbReference type="Proteomes" id="UP000076128">
    <property type="component" value="Chromosome"/>
</dbReference>
<dbReference type="AlphaFoldDB" id="A0A159Z9M7"/>
<organism evidence="1 2">
    <name type="scientific">Frigidibacter mobilis</name>
    <dbReference type="NCBI Taxonomy" id="1335048"/>
    <lineage>
        <taxon>Bacteria</taxon>
        <taxon>Pseudomonadati</taxon>
        <taxon>Pseudomonadota</taxon>
        <taxon>Alphaproteobacteria</taxon>
        <taxon>Rhodobacterales</taxon>
        <taxon>Paracoccaceae</taxon>
        <taxon>Frigidibacter</taxon>
    </lineage>
</organism>
<dbReference type="STRING" id="1335048.AKL17_4298"/>
<sequence>MSVAPGLRLSTQQRLALTPGMRQSLAILRLPALELHEEIARLATENPFIEHRIPRPRRATGWQSFPPPNPRCSSRCKPSCPRSALCQSCGRQR</sequence>
<dbReference type="KEGG" id="daa:AKL17_4298"/>
<protein>
    <recommendedName>
        <fullName evidence="3">RNA polymerase sigma-54 factor</fullName>
    </recommendedName>
</protein>
<reference evidence="1 2" key="1">
    <citation type="submission" date="2015-09" db="EMBL/GenBank/DDBJ databases">
        <title>Complete genome sequence of Defluviimonas alba cai42t isolated from an oilfield in Xinjiang.</title>
        <authorList>
            <person name="Geng S."/>
            <person name="Pan X."/>
            <person name="Wu X."/>
        </authorList>
    </citation>
    <scope>NUCLEOTIDE SEQUENCE [LARGE SCALE GENOMIC DNA]</scope>
    <source>
        <strain evidence="2">cai42</strain>
    </source>
</reference>
<gene>
    <name evidence="1" type="ORF">AKL17_4298</name>
</gene>
<dbReference type="Pfam" id="PF00309">
    <property type="entry name" value="Sigma54_AID"/>
    <property type="match status" value="1"/>
</dbReference>
<keyword evidence="2" id="KW-1185">Reference proteome</keyword>
<dbReference type="OrthoDB" id="9814402at2"/>
<accession>A0A159Z9M7</accession>
<name>A0A159Z9M7_9RHOB</name>
<proteinExistence type="predicted"/>
<dbReference type="GO" id="GO:0016987">
    <property type="term" value="F:sigma factor activity"/>
    <property type="evidence" value="ECO:0007669"/>
    <property type="project" value="InterPro"/>
</dbReference>
<dbReference type="GO" id="GO:0001216">
    <property type="term" value="F:DNA-binding transcription activator activity"/>
    <property type="evidence" value="ECO:0007669"/>
    <property type="project" value="InterPro"/>
</dbReference>
<evidence type="ECO:0000313" key="1">
    <source>
        <dbReference type="EMBL" id="AMY71510.1"/>
    </source>
</evidence>
<dbReference type="RefSeq" id="WP_084739937.1">
    <property type="nucleotide sequence ID" value="NZ_CP012661.1"/>
</dbReference>
<dbReference type="EMBL" id="CP012661">
    <property type="protein sequence ID" value="AMY71510.1"/>
    <property type="molecule type" value="Genomic_DNA"/>
</dbReference>
<evidence type="ECO:0000313" key="2">
    <source>
        <dbReference type="Proteomes" id="UP000076128"/>
    </source>
</evidence>
<dbReference type="InterPro" id="IPR000394">
    <property type="entry name" value="RNA_pol_sigma_54"/>
</dbReference>